<evidence type="ECO:0000313" key="5">
    <source>
        <dbReference type="Proteomes" id="UP000055035"/>
    </source>
</evidence>
<dbReference type="Proteomes" id="UP000055035">
    <property type="component" value="Unassembled WGS sequence"/>
</dbReference>
<dbReference type="InterPro" id="IPR000182">
    <property type="entry name" value="GNAT_dom"/>
</dbReference>
<dbReference type="PANTHER" id="PTHR43420:SF31">
    <property type="entry name" value="ACETYLTRANSFERASE"/>
    <property type="match status" value="1"/>
</dbReference>
<dbReference type="GO" id="GO:0016747">
    <property type="term" value="F:acyltransferase activity, transferring groups other than amino-acyl groups"/>
    <property type="evidence" value="ECO:0007669"/>
    <property type="project" value="InterPro"/>
</dbReference>
<dbReference type="AlphaFoldDB" id="A0A0W0VBA5"/>
<comment type="caution">
    <text evidence="4">The sequence shown here is derived from an EMBL/GenBank/DDBJ whole genome shotgun (WGS) entry which is preliminary data.</text>
</comment>
<dbReference type="InterPro" id="IPR016181">
    <property type="entry name" value="Acyl_CoA_acyltransferase"/>
</dbReference>
<dbReference type="OrthoDB" id="9804948at2"/>
<protein>
    <submittedName>
        <fullName evidence="4">Acetyltransferase (GNAT) family protein</fullName>
    </submittedName>
</protein>
<evidence type="ECO:0000259" key="3">
    <source>
        <dbReference type="PROSITE" id="PS51186"/>
    </source>
</evidence>
<dbReference type="EMBL" id="LNYJ01000011">
    <property type="protein sequence ID" value="KTD16937.1"/>
    <property type="molecule type" value="Genomic_DNA"/>
</dbReference>
<dbReference type="Pfam" id="PF13527">
    <property type="entry name" value="Acetyltransf_9"/>
    <property type="match status" value="1"/>
</dbReference>
<keyword evidence="2" id="KW-0012">Acyltransferase</keyword>
<reference evidence="4 5" key="1">
    <citation type="submission" date="2015-11" db="EMBL/GenBank/DDBJ databases">
        <title>Genomic analysis of 38 Legionella species identifies large and diverse effector repertoires.</title>
        <authorList>
            <person name="Burstein D."/>
            <person name="Amaro F."/>
            <person name="Zusman T."/>
            <person name="Lifshitz Z."/>
            <person name="Cohen O."/>
            <person name="Gilbert J.A."/>
            <person name="Pupko T."/>
            <person name="Shuman H.A."/>
            <person name="Segal G."/>
        </authorList>
    </citation>
    <scope>NUCLEOTIDE SEQUENCE [LARGE SCALE GENOMIC DNA]</scope>
    <source>
        <strain evidence="4 5">BL-540</strain>
    </source>
</reference>
<evidence type="ECO:0000256" key="1">
    <source>
        <dbReference type="ARBA" id="ARBA00022679"/>
    </source>
</evidence>
<dbReference type="RefSeq" id="WP_058470745.1">
    <property type="nucleotide sequence ID" value="NZ_CAAAIC010000012.1"/>
</dbReference>
<gene>
    <name evidence="4" type="ORF">Ljor_1243</name>
</gene>
<dbReference type="PROSITE" id="PS51186">
    <property type="entry name" value="GNAT"/>
    <property type="match status" value="1"/>
</dbReference>
<name>A0A0W0VBA5_9GAMM</name>
<evidence type="ECO:0000313" key="4">
    <source>
        <dbReference type="EMBL" id="KTD16937.1"/>
    </source>
</evidence>
<dbReference type="CDD" id="cd04301">
    <property type="entry name" value="NAT_SF"/>
    <property type="match status" value="1"/>
</dbReference>
<evidence type="ECO:0000256" key="2">
    <source>
        <dbReference type="ARBA" id="ARBA00023315"/>
    </source>
</evidence>
<organism evidence="4 5">
    <name type="scientific">Legionella jordanis</name>
    <dbReference type="NCBI Taxonomy" id="456"/>
    <lineage>
        <taxon>Bacteria</taxon>
        <taxon>Pseudomonadati</taxon>
        <taxon>Pseudomonadota</taxon>
        <taxon>Gammaproteobacteria</taxon>
        <taxon>Legionellales</taxon>
        <taxon>Legionellaceae</taxon>
        <taxon>Legionella</taxon>
    </lineage>
</organism>
<proteinExistence type="predicted"/>
<dbReference type="PATRIC" id="fig|456.5.peg.1325"/>
<dbReference type="SUPFAM" id="SSF55729">
    <property type="entry name" value="Acyl-CoA N-acyltransferases (Nat)"/>
    <property type="match status" value="1"/>
</dbReference>
<dbReference type="PANTHER" id="PTHR43420">
    <property type="entry name" value="ACETYLTRANSFERASE"/>
    <property type="match status" value="1"/>
</dbReference>
<keyword evidence="1 4" id="KW-0808">Transferase</keyword>
<dbReference type="InterPro" id="IPR050680">
    <property type="entry name" value="YpeA/RimI_acetyltransf"/>
</dbReference>
<sequence length="293" mass="34430">MKELTFFKGYQQDEQKRAAFNHLAVKTFDLSFEEWYQSGYWRDKYIPYTLFDGEQAVANVSVNIMDFSIFGHQQRTIQIGTVMTEEAYRNQGLSRRLMEKVFEDWKANSHLIYLFANSTVWGFYPKLGFKSVKEYQYQRTIIPTMKANFIKLNMDKTENREKLFDYAKNTHPFSKISMQANADLVMFYCITVYKDNVFYLPELDAIVIAEMNGRQLHLLDVFSIKEQNLNDVIHALSDETIDTVRLGFVPTDCSSYEIIPIDEKEKDEMLFLEADKTALFDENQLMFPLLSHA</sequence>
<feature type="domain" description="N-acetyltransferase" evidence="3">
    <location>
        <begin position="7"/>
        <end position="155"/>
    </location>
</feature>
<dbReference type="STRING" id="456.Ljor_1243"/>
<accession>A0A0W0VBA5</accession>
<keyword evidence="5" id="KW-1185">Reference proteome</keyword>
<dbReference type="Gene3D" id="3.40.630.30">
    <property type="match status" value="1"/>
</dbReference>